<evidence type="ECO:0000313" key="2">
    <source>
        <dbReference type="EMBL" id="GGH91372.1"/>
    </source>
</evidence>
<name>A0ABQ2AJF5_9BACT</name>
<accession>A0ABQ2AJF5</accession>
<evidence type="ECO:0000259" key="1">
    <source>
        <dbReference type="Pfam" id="PF10335"/>
    </source>
</evidence>
<proteinExistence type="predicted"/>
<dbReference type="EMBL" id="BMGY01000071">
    <property type="protein sequence ID" value="GGH91372.1"/>
    <property type="molecule type" value="Genomic_DNA"/>
</dbReference>
<feature type="domain" description="DUF294" evidence="1">
    <location>
        <begin position="5"/>
        <end position="68"/>
    </location>
</feature>
<organism evidence="2 3">
    <name type="scientific">Hymenobacter frigidus</name>
    <dbReference type="NCBI Taxonomy" id="1524095"/>
    <lineage>
        <taxon>Bacteria</taxon>
        <taxon>Pseudomonadati</taxon>
        <taxon>Bacteroidota</taxon>
        <taxon>Cytophagia</taxon>
        <taxon>Cytophagales</taxon>
        <taxon>Hymenobacteraceae</taxon>
        <taxon>Hymenobacter</taxon>
    </lineage>
</organism>
<dbReference type="Pfam" id="PF10335">
    <property type="entry name" value="DUF294_C"/>
    <property type="match status" value="1"/>
</dbReference>
<sequence length="76" mass="8567">MLVGREAQELLQPYYYLMGVRLKKQAAQIISDHAAPDNCLDPSTLTKVEQVTLKEIFQVIADFQLKIKVGFTKTLG</sequence>
<evidence type="ECO:0000313" key="3">
    <source>
        <dbReference type="Proteomes" id="UP000637774"/>
    </source>
</evidence>
<comment type="caution">
    <text evidence="2">The sequence shown here is derived from an EMBL/GenBank/DDBJ whole genome shotgun (WGS) entry which is preliminary data.</text>
</comment>
<protein>
    <recommendedName>
        <fullName evidence="1">DUF294 domain-containing protein</fullName>
    </recommendedName>
</protein>
<reference evidence="3" key="1">
    <citation type="journal article" date="2019" name="Int. J. Syst. Evol. Microbiol.">
        <title>The Global Catalogue of Microorganisms (GCM) 10K type strain sequencing project: providing services to taxonomists for standard genome sequencing and annotation.</title>
        <authorList>
            <consortium name="The Broad Institute Genomics Platform"/>
            <consortium name="The Broad Institute Genome Sequencing Center for Infectious Disease"/>
            <person name="Wu L."/>
            <person name="Ma J."/>
        </authorList>
    </citation>
    <scope>NUCLEOTIDE SEQUENCE [LARGE SCALE GENOMIC DNA]</scope>
    <source>
        <strain evidence="3">CGMCC 1.14966</strain>
    </source>
</reference>
<dbReference type="RefSeq" id="WP_229749161.1">
    <property type="nucleotide sequence ID" value="NZ_BMGY01000071.1"/>
</dbReference>
<keyword evidence="3" id="KW-1185">Reference proteome</keyword>
<gene>
    <name evidence="2" type="ORF">GCM10011495_39330</name>
</gene>
<dbReference type="Proteomes" id="UP000637774">
    <property type="component" value="Unassembled WGS sequence"/>
</dbReference>
<dbReference type="InterPro" id="IPR018821">
    <property type="entry name" value="DUF294_put_nucleoTrafse_sb-bd"/>
</dbReference>